<protein>
    <submittedName>
        <fullName evidence="2">Glycerophosphodiester phosphodiesterase</fullName>
    </submittedName>
</protein>
<dbReference type="Proteomes" id="UP001589607">
    <property type="component" value="Unassembled WGS sequence"/>
</dbReference>
<name>A0ABV5GKS0_9FLAO</name>
<organism evidence="2 3">
    <name type="scientific">Flavobacterium jumunjinense</name>
    <dbReference type="NCBI Taxonomy" id="998845"/>
    <lineage>
        <taxon>Bacteria</taxon>
        <taxon>Pseudomonadati</taxon>
        <taxon>Bacteroidota</taxon>
        <taxon>Flavobacteriia</taxon>
        <taxon>Flavobacteriales</taxon>
        <taxon>Flavobacteriaceae</taxon>
        <taxon>Flavobacterium</taxon>
    </lineage>
</organism>
<dbReference type="InterPro" id="IPR030395">
    <property type="entry name" value="GP_PDE_dom"/>
</dbReference>
<dbReference type="Gene3D" id="3.20.20.190">
    <property type="entry name" value="Phosphatidylinositol (PI) phosphodiesterase"/>
    <property type="match status" value="1"/>
</dbReference>
<proteinExistence type="predicted"/>
<keyword evidence="3" id="KW-1185">Reference proteome</keyword>
<dbReference type="InterPro" id="IPR017946">
    <property type="entry name" value="PLC-like_Pdiesterase_TIM-brl"/>
</dbReference>
<evidence type="ECO:0000259" key="1">
    <source>
        <dbReference type="PROSITE" id="PS51704"/>
    </source>
</evidence>
<dbReference type="PANTHER" id="PTHR46211">
    <property type="entry name" value="GLYCEROPHOSPHORYL DIESTER PHOSPHODIESTERASE"/>
    <property type="match status" value="1"/>
</dbReference>
<comment type="caution">
    <text evidence="2">The sequence shown here is derived from an EMBL/GenBank/DDBJ whole genome shotgun (WGS) entry which is preliminary data.</text>
</comment>
<dbReference type="RefSeq" id="WP_236457416.1">
    <property type="nucleotide sequence ID" value="NZ_CBCSGE010000006.1"/>
</dbReference>
<reference evidence="2 3" key="1">
    <citation type="submission" date="2024-09" db="EMBL/GenBank/DDBJ databases">
        <authorList>
            <person name="Sun Q."/>
            <person name="Mori K."/>
        </authorList>
    </citation>
    <scope>NUCLEOTIDE SEQUENCE [LARGE SCALE GENOMIC DNA]</scope>
    <source>
        <strain evidence="2 3">CECT 7955</strain>
    </source>
</reference>
<evidence type="ECO:0000313" key="3">
    <source>
        <dbReference type="Proteomes" id="UP001589607"/>
    </source>
</evidence>
<accession>A0ABV5GKS0</accession>
<evidence type="ECO:0000313" key="2">
    <source>
        <dbReference type="EMBL" id="MFB9095967.1"/>
    </source>
</evidence>
<feature type="domain" description="GP-PDE" evidence="1">
    <location>
        <begin position="1"/>
        <end position="225"/>
    </location>
</feature>
<gene>
    <name evidence="2" type="ORF">ACFFVF_05525</name>
</gene>
<dbReference type="SUPFAM" id="SSF51695">
    <property type="entry name" value="PLC-like phosphodiesterases"/>
    <property type="match status" value="1"/>
</dbReference>
<dbReference type="PROSITE" id="PS51704">
    <property type="entry name" value="GP_PDE"/>
    <property type="match status" value="1"/>
</dbReference>
<dbReference type="EMBL" id="JBHMEY010000012">
    <property type="protein sequence ID" value="MFB9095967.1"/>
    <property type="molecule type" value="Genomic_DNA"/>
</dbReference>
<dbReference type="PANTHER" id="PTHR46211:SF14">
    <property type="entry name" value="GLYCEROPHOSPHODIESTER PHOSPHODIESTERASE"/>
    <property type="match status" value="1"/>
</dbReference>
<dbReference type="Pfam" id="PF03009">
    <property type="entry name" value="GDPD"/>
    <property type="match status" value="1"/>
</dbReference>
<sequence length="225" mass="25912">MQKIGHRGAKGYVVENTLESFHKAIELNVDAIELDVHICKSGEIIVFHDFTLERLTNGFGEISKMTLEELNQLKIREKHKIPTLEEVLDLVDKKCNINIELKGHNTAKPVSVLVEYYVNHKKWDYSNFIISSFQQEELSNFCKFNPKIPLAVLTQASVEQAIEWAIEFNADYIHPHFSLLTTDNCSFAKQKGLKINTWTVNEALDIEYIKKFNIDGIISDFPDRI</sequence>